<reference evidence="1" key="1">
    <citation type="submission" date="2019-08" db="EMBL/GenBank/DDBJ databases">
        <authorList>
            <person name="Kucharzyk K."/>
            <person name="Murdoch R.W."/>
            <person name="Higgins S."/>
            <person name="Loffler F."/>
        </authorList>
    </citation>
    <scope>NUCLEOTIDE SEQUENCE</scope>
</reference>
<comment type="caution">
    <text evidence="1">The sequence shown here is derived from an EMBL/GenBank/DDBJ whole genome shotgun (WGS) entry which is preliminary data.</text>
</comment>
<organism evidence="1">
    <name type="scientific">bioreactor metagenome</name>
    <dbReference type="NCBI Taxonomy" id="1076179"/>
    <lineage>
        <taxon>unclassified sequences</taxon>
        <taxon>metagenomes</taxon>
        <taxon>ecological metagenomes</taxon>
    </lineage>
</organism>
<dbReference type="AlphaFoldDB" id="A0A645CC96"/>
<accession>A0A645CC96</accession>
<dbReference type="EMBL" id="VSSQ01026046">
    <property type="protein sequence ID" value="MPM74559.1"/>
    <property type="molecule type" value="Genomic_DNA"/>
</dbReference>
<protein>
    <submittedName>
        <fullName evidence="1">Uncharacterized protein</fullName>
    </submittedName>
</protein>
<proteinExistence type="predicted"/>
<name>A0A645CC96_9ZZZZ</name>
<evidence type="ECO:0000313" key="1">
    <source>
        <dbReference type="EMBL" id="MPM74559.1"/>
    </source>
</evidence>
<gene>
    <name evidence="1" type="ORF">SDC9_121547</name>
</gene>
<sequence length="228" mass="25102">MNAGDLDVEYAAGVEIAHRNAEFKYRFVDEGIVFAAHDPVVPADHQQAVVADAEARRQIADIGDFHRLLEPFRVKPDLDDARLVLPRHSGVLEELAVDAPRPRLLNQLEILVLQGGHEGARLFRRIHVVTDYIVVGGDQDAVGIRHMDLIDIQNPGKMFAGVAVLEQRRIGGDQRGERTGFGQCLGPGHDPDALQIFPGDQQLALGVGDLEADHFDRVEPRLLGLNVK</sequence>